<feature type="domain" description="Laminin G" evidence="4">
    <location>
        <begin position="141"/>
        <end position="260"/>
    </location>
</feature>
<evidence type="ECO:0000313" key="6">
    <source>
        <dbReference type="EMBL" id="RRR73918.1"/>
    </source>
</evidence>
<comment type="caution">
    <text evidence="6">The sequence shown here is derived from an EMBL/GenBank/DDBJ whole genome shotgun (WGS) entry which is preliminary data.</text>
</comment>
<name>A0A426U2J1_9CHLR</name>
<dbReference type="Proteomes" id="UP000280307">
    <property type="component" value="Unassembled WGS sequence"/>
</dbReference>
<reference evidence="6 7" key="1">
    <citation type="submission" date="2018-12" db="EMBL/GenBank/DDBJ databases">
        <title>Genome Sequence of Candidatus Viridilinea halotolerans isolated from saline sulfide-rich spring.</title>
        <authorList>
            <person name="Grouzdev D.S."/>
            <person name="Burganskaya E.I."/>
            <person name="Krutkina M.S."/>
            <person name="Sukhacheva M.V."/>
            <person name="Gorlenko V.M."/>
        </authorList>
    </citation>
    <scope>NUCLEOTIDE SEQUENCE [LARGE SCALE GENOMIC DNA]</scope>
    <source>
        <strain evidence="6">Chok-6</strain>
    </source>
</reference>
<feature type="region of interest" description="Disordered" evidence="3">
    <location>
        <begin position="561"/>
        <end position="592"/>
    </location>
</feature>
<organism evidence="6 7">
    <name type="scientific">Candidatus Viridilinea halotolerans</name>
    <dbReference type="NCBI Taxonomy" id="2491704"/>
    <lineage>
        <taxon>Bacteria</taxon>
        <taxon>Bacillati</taxon>
        <taxon>Chloroflexota</taxon>
        <taxon>Chloroflexia</taxon>
        <taxon>Chloroflexales</taxon>
        <taxon>Chloroflexineae</taxon>
        <taxon>Oscillochloridaceae</taxon>
        <taxon>Candidatus Viridilinea</taxon>
    </lineage>
</organism>
<gene>
    <name evidence="6" type="ORF">EI684_08070</name>
</gene>
<evidence type="ECO:0000256" key="2">
    <source>
        <dbReference type="ARBA" id="ARBA00023157"/>
    </source>
</evidence>
<feature type="non-terminal residue" evidence="6">
    <location>
        <position position="1"/>
    </location>
</feature>
<dbReference type="InterPro" id="IPR001791">
    <property type="entry name" value="Laminin_G"/>
</dbReference>
<feature type="compositionally biased region" description="Low complexity" evidence="3">
    <location>
        <begin position="93"/>
        <end position="115"/>
    </location>
</feature>
<accession>A0A426U2J1</accession>
<evidence type="ECO:0000259" key="5">
    <source>
        <dbReference type="SMART" id="SM00560"/>
    </source>
</evidence>
<feature type="domain" description="Laminin G" evidence="4">
    <location>
        <begin position="367"/>
        <end position="524"/>
    </location>
</feature>
<dbReference type="AlphaFoldDB" id="A0A426U2J1"/>
<dbReference type="EMBL" id="RSAS01000307">
    <property type="protein sequence ID" value="RRR73918.1"/>
    <property type="molecule type" value="Genomic_DNA"/>
</dbReference>
<dbReference type="SMART" id="SM00560">
    <property type="entry name" value="LamGL"/>
    <property type="match status" value="1"/>
</dbReference>
<feature type="compositionally biased region" description="Polar residues" evidence="3">
    <location>
        <begin position="579"/>
        <end position="592"/>
    </location>
</feature>
<feature type="region of interest" description="Disordered" evidence="3">
    <location>
        <begin position="80"/>
        <end position="116"/>
    </location>
</feature>
<dbReference type="SMART" id="SM00282">
    <property type="entry name" value="LamG"/>
    <property type="match status" value="2"/>
</dbReference>
<feature type="domain" description="LamG-like jellyroll fold" evidence="5">
    <location>
        <begin position="141"/>
        <end position="265"/>
    </location>
</feature>
<dbReference type="InterPro" id="IPR006558">
    <property type="entry name" value="LamG-like"/>
</dbReference>
<protein>
    <submittedName>
        <fullName evidence="6">LamG domain-containing protein</fullName>
    </submittedName>
</protein>
<dbReference type="CDD" id="cd00110">
    <property type="entry name" value="LamG"/>
    <property type="match status" value="1"/>
</dbReference>
<evidence type="ECO:0000313" key="7">
    <source>
        <dbReference type="Proteomes" id="UP000280307"/>
    </source>
</evidence>
<dbReference type="PANTHER" id="PTHR42535">
    <property type="entry name" value="OOKINETE PROTEIN, PUTATIVE-RELATED"/>
    <property type="match status" value="1"/>
</dbReference>
<dbReference type="InterPro" id="IPR013320">
    <property type="entry name" value="ConA-like_dom_sf"/>
</dbReference>
<evidence type="ECO:0000256" key="1">
    <source>
        <dbReference type="ARBA" id="ARBA00022729"/>
    </source>
</evidence>
<dbReference type="SUPFAM" id="SSF49899">
    <property type="entry name" value="Concanavalin A-like lectins/glucanases"/>
    <property type="match status" value="2"/>
</dbReference>
<dbReference type="Gene3D" id="2.60.120.200">
    <property type="match status" value="2"/>
</dbReference>
<dbReference type="Pfam" id="PF13385">
    <property type="entry name" value="Laminin_G_3"/>
    <property type="match status" value="2"/>
</dbReference>
<dbReference type="PANTHER" id="PTHR42535:SF2">
    <property type="entry name" value="CHROMOSOME UNDETERMINED SCAFFOLD_146, WHOLE GENOME SHOTGUN SEQUENCE"/>
    <property type="match status" value="1"/>
</dbReference>
<keyword evidence="2" id="KW-1015">Disulfide bond</keyword>
<proteinExistence type="predicted"/>
<evidence type="ECO:0000256" key="3">
    <source>
        <dbReference type="SAM" id="MobiDB-lite"/>
    </source>
</evidence>
<keyword evidence="1" id="KW-0732">Signal</keyword>
<sequence length="592" mass="61170">FSGFGAGATLVADPAAVTDAYSGGSARGALLMRLPNGAPAGAKSITFSLVGEVPAGTTALIQVFGTREVQGYSEVVLPAYSGPTNTPGPSPTPTNTTTPTNTPTASPTATPTSTPIPGGNYALAFAGNQRLEGSAISGMNGNQTIELWVRPSAADQNGVLVASDTSFTSQGWALEMVNGQLTWWISPGTPVAHSQSLPANTWTHVAATFNGSQATLYVNGVAGTSVAIGAVTFGDGLFVGGHPSFNNFAGQLDELRLSNSVRYTGSFTPPSALFSLDGNTRALFGFDEGSGQTTSDRSGNGYSLTLGTTGGVDANDPSWVVSDLFPSGGGGGGGNSLRLFGSGPADIDRVKIPLLSAGVSLPVNVDNDFTIECWIKASATANPYGPCDSDMGWYFGHVLVDRDVFGSTDDYGDYGIAIMGGQIIAGVNNSNGEEHLCGNIPVTDGQWHHIAFTRNATTGQMSIFVDGQLAGQATGPTGRIDYRTGRTTSYPNSDPFLVLGAEKHDVAGSLYYTGLLDDLRISNIVRYTSNFTRPSAPHPNDANTAALYRFDEGSGTMIGDSATTPGGPCPGQLVPRDAGNSTEHWSNDSPFL</sequence>
<evidence type="ECO:0000259" key="4">
    <source>
        <dbReference type="SMART" id="SM00282"/>
    </source>
</evidence>